<protein>
    <submittedName>
        <fullName evidence="6">Unannotated protein</fullName>
    </submittedName>
</protein>
<reference evidence="6" key="1">
    <citation type="submission" date="2020-05" db="EMBL/GenBank/DDBJ databases">
        <authorList>
            <person name="Chiriac C."/>
            <person name="Salcher M."/>
            <person name="Ghai R."/>
            <person name="Kavagutti S V."/>
        </authorList>
    </citation>
    <scope>NUCLEOTIDE SEQUENCE</scope>
</reference>
<proteinExistence type="inferred from homology"/>
<dbReference type="SUPFAM" id="SSF51735">
    <property type="entry name" value="NAD(P)-binding Rossmann-fold domains"/>
    <property type="match status" value="1"/>
</dbReference>
<dbReference type="GO" id="GO:0016853">
    <property type="term" value="F:isomerase activity"/>
    <property type="evidence" value="ECO:0007669"/>
    <property type="project" value="UniProtKB-KW"/>
</dbReference>
<sequence>MNSGAMGQKGQSHKIDSSAAIYIAGHNGLVGSSLWRHFESQGYKNLIGWSSSELDLRNQEQTRKAITSAKPDVVIVAAAKVGGIMANSTYPVEFLNDNVRIQTNIFEAAHEADVPQLLFLGSSCIYPKLAAQPIKESSLLTGELEETNNAYAVAKIAGVLQVQSYRKEYGRRWISAMPTNLYGPGDNFDLATSHVLPALIRRFHEAKVNSNQSVQLWGSGTPLREFLHTTDLARACHFLLENYDDSAPINIGWGKDLTISDLAKVIASIVGFEGAITWDATKPDGTMRKVLDTGAINNLGWKPEIELRAGIEATYQWYLSEIHKKSTE</sequence>
<dbReference type="Gene3D" id="3.90.25.10">
    <property type="entry name" value="UDP-galactose 4-epimerase, domain 1"/>
    <property type="match status" value="1"/>
</dbReference>
<evidence type="ECO:0000313" key="6">
    <source>
        <dbReference type="EMBL" id="CAB4775850.1"/>
    </source>
</evidence>
<keyword evidence="2" id="KW-0521">NADP</keyword>
<dbReference type="EMBL" id="CAEZZT010000029">
    <property type="protein sequence ID" value="CAB4775850.1"/>
    <property type="molecule type" value="Genomic_DNA"/>
</dbReference>
<evidence type="ECO:0000256" key="2">
    <source>
        <dbReference type="ARBA" id="ARBA00022857"/>
    </source>
</evidence>
<dbReference type="PANTHER" id="PTHR43238:SF1">
    <property type="entry name" value="GDP-L-FUCOSE SYNTHASE"/>
    <property type="match status" value="1"/>
</dbReference>
<evidence type="ECO:0000256" key="3">
    <source>
        <dbReference type="ARBA" id="ARBA00023002"/>
    </source>
</evidence>
<dbReference type="PANTHER" id="PTHR43238">
    <property type="entry name" value="GDP-L-FUCOSE SYNTHASE"/>
    <property type="match status" value="1"/>
</dbReference>
<dbReference type="GO" id="GO:0050577">
    <property type="term" value="F:GDP-L-fucose synthase activity"/>
    <property type="evidence" value="ECO:0007669"/>
    <property type="project" value="TreeGrafter"/>
</dbReference>
<dbReference type="HAMAP" id="MF_00956">
    <property type="entry name" value="GDP_fucose_synth"/>
    <property type="match status" value="1"/>
</dbReference>
<dbReference type="InterPro" id="IPR001509">
    <property type="entry name" value="Epimerase_deHydtase"/>
</dbReference>
<evidence type="ECO:0000256" key="4">
    <source>
        <dbReference type="ARBA" id="ARBA00023235"/>
    </source>
</evidence>
<dbReference type="Pfam" id="PF01370">
    <property type="entry name" value="Epimerase"/>
    <property type="match status" value="1"/>
</dbReference>
<feature type="domain" description="NAD-dependent epimerase/dehydratase" evidence="5">
    <location>
        <begin position="21"/>
        <end position="252"/>
    </location>
</feature>
<name>A0A6J6VUM9_9ZZZZ</name>
<dbReference type="InterPro" id="IPR028614">
    <property type="entry name" value="GDP_fucose/colitose_synth"/>
</dbReference>
<keyword evidence="3" id="KW-0560">Oxidoreductase</keyword>
<dbReference type="CDD" id="cd05239">
    <property type="entry name" value="GDP_FS_SDR_e"/>
    <property type="match status" value="1"/>
</dbReference>
<gene>
    <name evidence="6" type="ORF">UFOPK2918_00566</name>
</gene>
<organism evidence="6">
    <name type="scientific">freshwater metagenome</name>
    <dbReference type="NCBI Taxonomy" id="449393"/>
    <lineage>
        <taxon>unclassified sequences</taxon>
        <taxon>metagenomes</taxon>
        <taxon>ecological metagenomes</taxon>
    </lineage>
</organism>
<evidence type="ECO:0000256" key="1">
    <source>
        <dbReference type="ARBA" id="ARBA00005959"/>
    </source>
</evidence>
<evidence type="ECO:0000259" key="5">
    <source>
        <dbReference type="Pfam" id="PF01370"/>
    </source>
</evidence>
<dbReference type="AlphaFoldDB" id="A0A6J6VUM9"/>
<comment type="similarity">
    <text evidence="1">Belongs to the NAD(P)-dependent epimerase/dehydratase family. Fucose synthase subfamily.</text>
</comment>
<dbReference type="Gene3D" id="3.40.50.720">
    <property type="entry name" value="NAD(P)-binding Rossmann-like Domain"/>
    <property type="match status" value="1"/>
</dbReference>
<keyword evidence="4" id="KW-0413">Isomerase</keyword>
<dbReference type="InterPro" id="IPR036291">
    <property type="entry name" value="NAD(P)-bd_dom_sf"/>
</dbReference>
<accession>A0A6J6VUM9</accession>